<accession>A0A067KPU7</accession>
<organism evidence="2 3">
    <name type="scientific">Jatropha curcas</name>
    <name type="common">Barbados nut</name>
    <dbReference type="NCBI Taxonomy" id="180498"/>
    <lineage>
        <taxon>Eukaryota</taxon>
        <taxon>Viridiplantae</taxon>
        <taxon>Streptophyta</taxon>
        <taxon>Embryophyta</taxon>
        <taxon>Tracheophyta</taxon>
        <taxon>Spermatophyta</taxon>
        <taxon>Magnoliopsida</taxon>
        <taxon>eudicotyledons</taxon>
        <taxon>Gunneridae</taxon>
        <taxon>Pentapetalae</taxon>
        <taxon>rosids</taxon>
        <taxon>fabids</taxon>
        <taxon>Malpighiales</taxon>
        <taxon>Euphorbiaceae</taxon>
        <taxon>Crotonoideae</taxon>
        <taxon>Jatropheae</taxon>
        <taxon>Jatropha</taxon>
    </lineage>
</organism>
<protein>
    <submittedName>
        <fullName evidence="2">Uncharacterized protein</fullName>
    </submittedName>
</protein>
<reference evidence="2 3" key="1">
    <citation type="journal article" date="2014" name="PLoS ONE">
        <title>Global Analysis of Gene Expression Profiles in Physic Nut (Jatropha curcas L.) Seedlings Exposed to Salt Stress.</title>
        <authorList>
            <person name="Zhang L."/>
            <person name="Zhang C."/>
            <person name="Wu P."/>
            <person name="Chen Y."/>
            <person name="Li M."/>
            <person name="Jiang H."/>
            <person name="Wu G."/>
        </authorList>
    </citation>
    <scope>NUCLEOTIDE SEQUENCE [LARGE SCALE GENOMIC DNA]</scope>
    <source>
        <strain evidence="3">cv. GZQX0401</strain>
        <tissue evidence="2">Young leaves</tissue>
    </source>
</reference>
<dbReference type="EMBL" id="KK914415">
    <property type="protein sequence ID" value="KDP37043.1"/>
    <property type="molecule type" value="Genomic_DNA"/>
</dbReference>
<keyword evidence="3" id="KW-1185">Reference proteome</keyword>
<evidence type="ECO:0000313" key="3">
    <source>
        <dbReference type="Proteomes" id="UP000027138"/>
    </source>
</evidence>
<sequence>MEHQQRSSKPSNEIFYALQKLEEILHQKELQISLLELDVFSPLKNLLVVKNSKDNANSNKLKVEAVEISGDFTGAEAAMKEEKTPQMHRVSNGRKLLTDSRASSSNEVAKMSLVSPSRGKVYVNSCEGEQILQGIEIEQLKARLEFLEEESKLMRLEFLDHVEEKKKMVNEIFQQFQTIYHYLELENSVDGEKGFRGSLTGLPPEEVGTVTSRDQKRRDVLTLKEAPEE</sequence>
<feature type="compositionally biased region" description="Basic and acidic residues" evidence="1">
    <location>
        <begin position="213"/>
        <end position="229"/>
    </location>
</feature>
<name>A0A067KPU7_JATCU</name>
<dbReference type="OrthoDB" id="1676631at2759"/>
<evidence type="ECO:0000256" key="1">
    <source>
        <dbReference type="SAM" id="MobiDB-lite"/>
    </source>
</evidence>
<feature type="region of interest" description="Disordered" evidence="1">
    <location>
        <begin position="195"/>
        <end position="229"/>
    </location>
</feature>
<gene>
    <name evidence="2" type="ORF">JCGZ_06099</name>
</gene>
<dbReference type="AlphaFoldDB" id="A0A067KPU7"/>
<dbReference type="Proteomes" id="UP000027138">
    <property type="component" value="Unassembled WGS sequence"/>
</dbReference>
<evidence type="ECO:0000313" key="2">
    <source>
        <dbReference type="EMBL" id="KDP37043.1"/>
    </source>
</evidence>
<proteinExistence type="predicted"/>